<dbReference type="Gene3D" id="3.90.180.10">
    <property type="entry name" value="Medium-chain alcohol dehydrogenases, catalytic domain"/>
    <property type="match status" value="1"/>
</dbReference>
<comment type="caution">
    <text evidence="1">The sequence shown here is derived from an EMBL/GenBank/DDBJ whole genome shotgun (WGS) entry which is preliminary data.</text>
</comment>
<sequence length="58" mass="6554">MQETAKRVLHYIAVESLTIKIGKIMALEEASLVHKWVESHQSTGKIVLKVAYYNRGIA</sequence>
<accession>A0A8J3ENN4</accession>
<organism evidence="1 2">
    <name type="scientific">Pullulanibacillus pueri</name>
    <dbReference type="NCBI Taxonomy" id="1437324"/>
    <lineage>
        <taxon>Bacteria</taxon>
        <taxon>Bacillati</taxon>
        <taxon>Bacillota</taxon>
        <taxon>Bacilli</taxon>
        <taxon>Bacillales</taxon>
        <taxon>Sporolactobacillaceae</taxon>
        <taxon>Pullulanibacillus</taxon>
    </lineage>
</organism>
<gene>
    <name evidence="1" type="ORF">GCM10007096_36810</name>
</gene>
<evidence type="ECO:0008006" key="3">
    <source>
        <dbReference type="Google" id="ProtNLM"/>
    </source>
</evidence>
<reference evidence="1" key="2">
    <citation type="submission" date="2020-09" db="EMBL/GenBank/DDBJ databases">
        <authorList>
            <person name="Sun Q."/>
            <person name="Zhou Y."/>
        </authorList>
    </citation>
    <scope>NUCLEOTIDE SEQUENCE</scope>
    <source>
        <strain evidence="1">CGMCC 1.12777</strain>
    </source>
</reference>
<evidence type="ECO:0000313" key="2">
    <source>
        <dbReference type="Proteomes" id="UP000656813"/>
    </source>
</evidence>
<evidence type="ECO:0000313" key="1">
    <source>
        <dbReference type="EMBL" id="GGH87240.1"/>
    </source>
</evidence>
<name>A0A8J3ENN4_9BACL</name>
<dbReference type="AlphaFoldDB" id="A0A8J3ENN4"/>
<proteinExistence type="predicted"/>
<protein>
    <recommendedName>
        <fullName evidence="3">Zinc-binding dehydrogenase</fullName>
    </recommendedName>
</protein>
<dbReference type="Proteomes" id="UP000656813">
    <property type="component" value="Unassembled WGS sequence"/>
</dbReference>
<dbReference type="EMBL" id="BMFV01000037">
    <property type="protein sequence ID" value="GGH87240.1"/>
    <property type="molecule type" value="Genomic_DNA"/>
</dbReference>
<reference evidence="1" key="1">
    <citation type="journal article" date="2014" name="Int. J. Syst. Evol. Microbiol.">
        <title>Complete genome sequence of Corynebacterium casei LMG S-19264T (=DSM 44701T), isolated from a smear-ripened cheese.</title>
        <authorList>
            <consortium name="US DOE Joint Genome Institute (JGI-PGF)"/>
            <person name="Walter F."/>
            <person name="Albersmeier A."/>
            <person name="Kalinowski J."/>
            <person name="Ruckert C."/>
        </authorList>
    </citation>
    <scope>NUCLEOTIDE SEQUENCE</scope>
    <source>
        <strain evidence="1">CGMCC 1.12777</strain>
    </source>
</reference>
<keyword evidence="2" id="KW-1185">Reference proteome</keyword>